<evidence type="ECO:0000313" key="2">
    <source>
        <dbReference type="EMBL" id="GAA1923028.1"/>
    </source>
</evidence>
<reference evidence="2 3" key="1">
    <citation type="journal article" date="2019" name="Int. J. Syst. Evol. Microbiol.">
        <title>The Global Catalogue of Microorganisms (GCM) 10K type strain sequencing project: providing services to taxonomists for standard genome sequencing and annotation.</title>
        <authorList>
            <consortium name="The Broad Institute Genomics Platform"/>
            <consortium name="The Broad Institute Genome Sequencing Center for Infectious Disease"/>
            <person name="Wu L."/>
            <person name="Ma J."/>
        </authorList>
    </citation>
    <scope>NUCLEOTIDE SEQUENCE [LARGE SCALE GENOMIC DNA]</scope>
    <source>
        <strain evidence="2 3">JCM 13316</strain>
    </source>
</reference>
<keyword evidence="3" id="KW-1185">Reference proteome</keyword>
<dbReference type="EMBL" id="BAAALV010000007">
    <property type="protein sequence ID" value="GAA1923028.1"/>
    <property type="molecule type" value="Genomic_DNA"/>
</dbReference>
<dbReference type="InterPro" id="IPR011330">
    <property type="entry name" value="Glyco_hydro/deAcase_b/a-brl"/>
</dbReference>
<name>A0ABN2PJX8_9MICC</name>
<dbReference type="SUPFAM" id="SSF88713">
    <property type="entry name" value="Glycoside hydrolase/deacetylase"/>
    <property type="match status" value="1"/>
</dbReference>
<dbReference type="RefSeq" id="WP_152228506.1">
    <property type="nucleotide sequence ID" value="NZ_BAAALV010000007.1"/>
</dbReference>
<accession>A0ABN2PJX8</accession>
<organism evidence="2 3">
    <name type="scientific">Arthrobacter gandavensis</name>
    <dbReference type="NCBI Taxonomy" id="169960"/>
    <lineage>
        <taxon>Bacteria</taxon>
        <taxon>Bacillati</taxon>
        <taxon>Actinomycetota</taxon>
        <taxon>Actinomycetes</taxon>
        <taxon>Micrococcales</taxon>
        <taxon>Micrococcaceae</taxon>
        <taxon>Arthrobacter</taxon>
    </lineage>
</organism>
<evidence type="ECO:0000313" key="3">
    <source>
        <dbReference type="Proteomes" id="UP001500784"/>
    </source>
</evidence>
<protein>
    <submittedName>
        <fullName evidence="2">Polysaccharide deacetylase family protein</fullName>
    </submittedName>
</protein>
<dbReference type="Proteomes" id="UP001500784">
    <property type="component" value="Unassembled WGS sequence"/>
</dbReference>
<dbReference type="Gene3D" id="3.20.20.370">
    <property type="entry name" value="Glycoside hydrolase/deacetylase"/>
    <property type="match status" value="1"/>
</dbReference>
<dbReference type="PANTHER" id="PTHR43123:SF4">
    <property type="entry name" value="POLYSACCHARIDE DEACETYLASE"/>
    <property type="match status" value="1"/>
</dbReference>
<gene>
    <name evidence="2" type="ORF">GCM10009688_30150</name>
</gene>
<dbReference type="PANTHER" id="PTHR43123">
    <property type="entry name" value="POLYSACCHARIDE DEACETYLASE-RELATED"/>
    <property type="match status" value="1"/>
</dbReference>
<comment type="caution">
    <text evidence="2">The sequence shown here is derived from an EMBL/GenBank/DDBJ whole genome shotgun (WGS) entry which is preliminary data.</text>
</comment>
<sequence>MNEPAVRHDERLVYAPLPGRPRVTWPGGKTVAVWHAPNVEHYDYVPPGGGGVQGRVSTPDLQHYTHRDYGNRVGFWRLLRAVDEFQIPSTVSLSLQVLEELPEVRDAMLERNWEVMSHGINNLRPLYGMAPAQENEFYELNQALALAYTGRTIKGMLGPKVSGTENTCELMAAHGMTYHADWIHDEQPRPLRTANGDRLVSIPYSFMLNDVPLLHAKHFSGGYFARLAKAQVRRLLRDAAVDGQGRVACVATHPFVAGQPHLYRHVRDIFGFLRSQDDVWLATAGEITDYYLEHHYDAQLAYAQELAAAAGQPTLARS</sequence>
<dbReference type="Pfam" id="PF01522">
    <property type="entry name" value="Polysacc_deac_1"/>
    <property type="match status" value="1"/>
</dbReference>
<proteinExistence type="predicted"/>
<dbReference type="InterPro" id="IPR002509">
    <property type="entry name" value="NODB_dom"/>
</dbReference>
<evidence type="ECO:0000259" key="1">
    <source>
        <dbReference type="Pfam" id="PF01522"/>
    </source>
</evidence>
<feature type="domain" description="NodB homology" evidence="1">
    <location>
        <begin position="68"/>
        <end position="178"/>
    </location>
</feature>